<gene>
    <name evidence="2" type="ORF">CLV31_11273</name>
</gene>
<dbReference type="AlphaFoldDB" id="A0A326RNR8"/>
<proteinExistence type="predicted"/>
<dbReference type="InterPro" id="IPR000595">
    <property type="entry name" value="cNMP-bd_dom"/>
</dbReference>
<dbReference type="OrthoDB" id="758145at2"/>
<organism evidence="2 3">
    <name type="scientific">Algoriphagus aquaeductus</name>
    <dbReference type="NCBI Taxonomy" id="475299"/>
    <lineage>
        <taxon>Bacteria</taxon>
        <taxon>Pseudomonadati</taxon>
        <taxon>Bacteroidota</taxon>
        <taxon>Cytophagia</taxon>
        <taxon>Cytophagales</taxon>
        <taxon>Cyclobacteriaceae</taxon>
        <taxon>Algoriphagus</taxon>
    </lineage>
</organism>
<evidence type="ECO:0000313" key="2">
    <source>
        <dbReference type="EMBL" id="PZV80306.1"/>
    </source>
</evidence>
<dbReference type="InterPro" id="IPR018490">
    <property type="entry name" value="cNMP-bd_dom_sf"/>
</dbReference>
<dbReference type="EMBL" id="QKTX01000012">
    <property type="protein sequence ID" value="PZV80306.1"/>
    <property type="molecule type" value="Genomic_DNA"/>
</dbReference>
<dbReference type="Pfam" id="PF00027">
    <property type="entry name" value="cNMP_binding"/>
    <property type="match status" value="1"/>
</dbReference>
<dbReference type="Gene3D" id="2.60.120.10">
    <property type="entry name" value="Jelly Rolls"/>
    <property type="match status" value="1"/>
</dbReference>
<keyword evidence="3" id="KW-1185">Reference proteome</keyword>
<accession>A0A326RNR8</accession>
<dbReference type="SUPFAM" id="SSF51206">
    <property type="entry name" value="cAMP-binding domain-like"/>
    <property type="match status" value="1"/>
</dbReference>
<dbReference type="Proteomes" id="UP000248917">
    <property type="component" value="Unassembled WGS sequence"/>
</dbReference>
<feature type="domain" description="Cyclic nucleotide-binding" evidence="1">
    <location>
        <begin position="35"/>
        <end position="122"/>
    </location>
</feature>
<dbReference type="InterPro" id="IPR014710">
    <property type="entry name" value="RmlC-like_jellyroll"/>
</dbReference>
<name>A0A326RNR8_9BACT</name>
<reference evidence="2 3" key="1">
    <citation type="submission" date="2018-06" db="EMBL/GenBank/DDBJ databases">
        <title>Genomic Encyclopedia of Archaeal and Bacterial Type Strains, Phase II (KMG-II): from individual species to whole genera.</title>
        <authorList>
            <person name="Goeker M."/>
        </authorList>
    </citation>
    <scope>NUCLEOTIDE SEQUENCE [LARGE SCALE GENOMIC DNA]</scope>
    <source>
        <strain evidence="2 3">T4</strain>
    </source>
</reference>
<dbReference type="CDD" id="cd00038">
    <property type="entry name" value="CAP_ED"/>
    <property type="match status" value="1"/>
</dbReference>
<evidence type="ECO:0000259" key="1">
    <source>
        <dbReference type="Pfam" id="PF00027"/>
    </source>
</evidence>
<evidence type="ECO:0000313" key="3">
    <source>
        <dbReference type="Proteomes" id="UP000248917"/>
    </source>
</evidence>
<sequence length="194" mass="22511">MNSNPELKTLITYFDQIQKLSEDSVQALEGLCSIRKFEKNQEIQAIGATCKTIYFMISGVGRIYYLKDGVEVTEYFAFPNELIIRAESLFTQSPSKKAIQVLEDSLVVSIPAEPLFRLFEQHHELERLFRKLIQQAYVETLKRLENIQFLTAQERYEKLIEEKPELIHKISLKHVASFLGITQVSLSRIRGQKK</sequence>
<comment type="caution">
    <text evidence="2">The sequence shown here is derived from an EMBL/GenBank/DDBJ whole genome shotgun (WGS) entry which is preliminary data.</text>
</comment>
<dbReference type="RefSeq" id="WP_111393872.1">
    <property type="nucleotide sequence ID" value="NZ_QKTX01000012.1"/>
</dbReference>
<protein>
    <submittedName>
        <fullName evidence="2">CRP-like cAMP-binding protein</fullName>
    </submittedName>
</protein>